<dbReference type="Proteomes" id="UP000076154">
    <property type="component" value="Unassembled WGS sequence"/>
</dbReference>
<organism evidence="6 7">
    <name type="scientific">Hypsizygus marmoreus</name>
    <name type="common">White beech mushroom</name>
    <name type="synonym">Agaricus marmoreus</name>
    <dbReference type="NCBI Taxonomy" id="39966"/>
    <lineage>
        <taxon>Eukaryota</taxon>
        <taxon>Fungi</taxon>
        <taxon>Dikarya</taxon>
        <taxon>Basidiomycota</taxon>
        <taxon>Agaricomycotina</taxon>
        <taxon>Agaricomycetes</taxon>
        <taxon>Agaricomycetidae</taxon>
        <taxon>Agaricales</taxon>
        <taxon>Tricholomatineae</taxon>
        <taxon>Lyophyllaceae</taxon>
        <taxon>Hypsizygus</taxon>
    </lineage>
</organism>
<evidence type="ECO:0000313" key="7">
    <source>
        <dbReference type="Proteomes" id="UP000076154"/>
    </source>
</evidence>
<dbReference type="Pfam" id="PF01753">
    <property type="entry name" value="zf-MYND"/>
    <property type="match status" value="1"/>
</dbReference>
<protein>
    <recommendedName>
        <fullName evidence="5">MYND-type domain-containing protein</fullName>
    </recommendedName>
</protein>
<reference evidence="6" key="1">
    <citation type="submission" date="2018-04" db="EMBL/GenBank/DDBJ databases">
        <title>Whole genome sequencing of Hypsizygus marmoreus.</title>
        <authorList>
            <person name="Choi I.-G."/>
            <person name="Min B."/>
            <person name="Kim J.-G."/>
            <person name="Kim S."/>
            <person name="Oh Y.-L."/>
            <person name="Kong W.-S."/>
            <person name="Park H."/>
            <person name="Jeong J."/>
            <person name="Song E.-S."/>
        </authorList>
    </citation>
    <scope>NUCLEOTIDE SEQUENCE [LARGE SCALE GENOMIC DNA]</scope>
    <source>
        <strain evidence="6">51987-8</strain>
    </source>
</reference>
<dbReference type="InParanoid" id="A0A369JY16"/>
<feature type="domain" description="MYND-type" evidence="5">
    <location>
        <begin position="264"/>
        <end position="313"/>
    </location>
</feature>
<evidence type="ECO:0000313" key="6">
    <source>
        <dbReference type="EMBL" id="RDB25255.1"/>
    </source>
</evidence>
<dbReference type="InterPro" id="IPR002893">
    <property type="entry name" value="Znf_MYND"/>
</dbReference>
<evidence type="ECO:0000259" key="5">
    <source>
        <dbReference type="PROSITE" id="PS50865"/>
    </source>
</evidence>
<evidence type="ECO:0000256" key="2">
    <source>
        <dbReference type="ARBA" id="ARBA00022771"/>
    </source>
</evidence>
<name>A0A369JY16_HYPMA</name>
<keyword evidence="1" id="KW-0479">Metal-binding</keyword>
<accession>A0A369JY16</accession>
<evidence type="ECO:0000256" key="4">
    <source>
        <dbReference type="PROSITE-ProRule" id="PRU00134"/>
    </source>
</evidence>
<dbReference type="EMBL" id="LUEZ02000041">
    <property type="protein sequence ID" value="RDB25255.1"/>
    <property type="molecule type" value="Genomic_DNA"/>
</dbReference>
<dbReference type="PROSITE" id="PS50865">
    <property type="entry name" value="ZF_MYND_2"/>
    <property type="match status" value="1"/>
</dbReference>
<sequence length="468" mass="53613">MDSNPSVDNASTLGLRIAQYLIRIGTSTITDSERWNNDWDKALHGLAAKDLFNYLRVPMAHMYSEDPTGPLQLKTFLEEHLFTSQKEALKVWKDDKDAHFLTVWVLMDKKERRKYLMKGLEQACDLAMLGQDARATCPDITLSALMKEGGKGFWHLFKNHTKGMKASDPGKFLLPTSAWWAKVQDAQPFTEVDKLVFELVALQRNEFITQFIACTGDYVFHEFANPNPGPEVKGVKEMLNTDRFFLGGMIQSMYHTASKPTIRCENCAKSPDEIEGNPKFMVCSACKSKLDFVIHYCSQTCQEQDWCHHKKHCGKKKVSKELKGTVNDPYWQYPDTPDQFRNIPKRDDGDKDADYFLFDEEERPIRVIVPHPFQRMTFRIMRADALTPKEEQGVEAIGEYLLNNMSNHPGLSRERILAQLGREYGEEMMPRIELFARLTGEVGYAGTTYVEKTGESMAAFHLSRMMGL</sequence>
<proteinExistence type="predicted"/>
<dbReference type="GO" id="GO:0008270">
    <property type="term" value="F:zinc ion binding"/>
    <property type="evidence" value="ECO:0007669"/>
    <property type="project" value="UniProtKB-KW"/>
</dbReference>
<evidence type="ECO:0000256" key="3">
    <source>
        <dbReference type="ARBA" id="ARBA00022833"/>
    </source>
</evidence>
<dbReference type="OrthoDB" id="432970at2759"/>
<evidence type="ECO:0000256" key="1">
    <source>
        <dbReference type="ARBA" id="ARBA00022723"/>
    </source>
</evidence>
<dbReference type="AlphaFoldDB" id="A0A369JY16"/>
<dbReference type="SUPFAM" id="SSF144232">
    <property type="entry name" value="HIT/MYND zinc finger-like"/>
    <property type="match status" value="1"/>
</dbReference>
<keyword evidence="3" id="KW-0862">Zinc</keyword>
<comment type="caution">
    <text evidence="6">The sequence shown here is derived from an EMBL/GenBank/DDBJ whole genome shotgun (WGS) entry which is preliminary data.</text>
</comment>
<gene>
    <name evidence="6" type="ORF">Hypma_007371</name>
</gene>
<dbReference type="Gene3D" id="6.10.140.2220">
    <property type="match status" value="1"/>
</dbReference>
<keyword evidence="7" id="KW-1185">Reference proteome</keyword>
<keyword evidence="2 4" id="KW-0863">Zinc-finger</keyword>